<evidence type="ECO:0000313" key="3">
    <source>
        <dbReference type="Proteomes" id="UP000777265"/>
    </source>
</evidence>
<reference evidence="2" key="1">
    <citation type="journal article" date="2020" name="Biotechnol. Biofuels">
        <title>New insights from the biogas microbiome by comprehensive genome-resolved metagenomics of nearly 1600 species originating from multiple anaerobic digesters.</title>
        <authorList>
            <person name="Campanaro S."/>
            <person name="Treu L."/>
            <person name="Rodriguez-R L.M."/>
            <person name="Kovalovszki A."/>
            <person name="Ziels R.M."/>
            <person name="Maus I."/>
            <person name="Zhu X."/>
            <person name="Kougias P.G."/>
            <person name="Basile A."/>
            <person name="Luo G."/>
            <person name="Schluter A."/>
            <person name="Konstantinidis K.T."/>
            <person name="Angelidaki I."/>
        </authorList>
    </citation>
    <scope>NUCLEOTIDE SEQUENCE</scope>
    <source>
        <strain evidence="2">AS06rmzACSIP_7</strain>
    </source>
</reference>
<comment type="caution">
    <text evidence="2">The sequence shown here is derived from an EMBL/GenBank/DDBJ whole genome shotgun (WGS) entry which is preliminary data.</text>
</comment>
<gene>
    <name evidence="2" type="ORF">GXY80_02965</name>
</gene>
<sequence>MARRGGFKSDKRRKELLRLQKQAEKRQRRFAGKTGDEPIDSEPVPENMDNVGEGAAPGPENAEEKAEE</sequence>
<accession>A0A971M310</accession>
<evidence type="ECO:0000256" key="1">
    <source>
        <dbReference type="SAM" id="MobiDB-lite"/>
    </source>
</evidence>
<protein>
    <submittedName>
        <fullName evidence="2">Uncharacterized protein</fullName>
    </submittedName>
</protein>
<reference evidence="2" key="2">
    <citation type="submission" date="2020-01" db="EMBL/GenBank/DDBJ databases">
        <authorList>
            <person name="Campanaro S."/>
        </authorList>
    </citation>
    <scope>NUCLEOTIDE SEQUENCE</scope>
    <source>
        <strain evidence="2">AS06rmzACSIP_7</strain>
    </source>
</reference>
<evidence type="ECO:0000313" key="2">
    <source>
        <dbReference type="EMBL" id="NLW34432.1"/>
    </source>
</evidence>
<dbReference type="AlphaFoldDB" id="A0A971M310"/>
<proteinExistence type="predicted"/>
<organism evidence="2 3">
    <name type="scientific">Syntrophorhabdus aromaticivorans</name>
    <dbReference type="NCBI Taxonomy" id="328301"/>
    <lineage>
        <taxon>Bacteria</taxon>
        <taxon>Pseudomonadati</taxon>
        <taxon>Thermodesulfobacteriota</taxon>
        <taxon>Syntrophorhabdia</taxon>
        <taxon>Syntrophorhabdales</taxon>
        <taxon>Syntrophorhabdaceae</taxon>
        <taxon>Syntrophorhabdus</taxon>
    </lineage>
</organism>
<name>A0A971M310_9BACT</name>
<feature type="region of interest" description="Disordered" evidence="1">
    <location>
        <begin position="1"/>
        <end position="68"/>
    </location>
</feature>
<feature type="compositionally biased region" description="Basic and acidic residues" evidence="1">
    <location>
        <begin position="7"/>
        <end position="25"/>
    </location>
</feature>
<dbReference type="EMBL" id="JAAYEE010000050">
    <property type="protein sequence ID" value="NLW34432.1"/>
    <property type="molecule type" value="Genomic_DNA"/>
</dbReference>
<dbReference type="Proteomes" id="UP000777265">
    <property type="component" value="Unassembled WGS sequence"/>
</dbReference>